<comment type="caution">
    <text evidence="1">The sequence shown here is derived from an EMBL/GenBank/DDBJ whole genome shotgun (WGS) entry which is preliminary data.</text>
</comment>
<reference evidence="2" key="1">
    <citation type="journal article" date="2019" name="Int. J. Syst. Evol. Microbiol.">
        <title>The Global Catalogue of Microorganisms (GCM) 10K type strain sequencing project: providing services to taxonomists for standard genome sequencing and annotation.</title>
        <authorList>
            <consortium name="The Broad Institute Genomics Platform"/>
            <consortium name="The Broad Institute Genome Sequencing Center for Infectious Disease"/>
            <person name="Wu L."/>
            <person name="Ma J."/>
        </authorList>
    </citation>
    <scope>NUCLEOTIDE SEQUENCE [LARGE SCALE GENOMIC DNA]</scope>
    <source>
        <strain evidence="2">CGMCC 4.1622</strain>
    </source>
</reference>
<dbReference type="RefSeq" id="WP_346148232.1">
    <property type="nucleotide sequence ID" value="NZ_BAAAUA010000045.1"/>
</dbReference>
<gene>
    <name evidence="1" type="ORF">ACFPZF_26955</name>
</gene>
<dbReference type="Proteomes" id="UP001596066">
    <property type="component" value="Unassembled WGS sequence"/>
</dbReference>
<protein>
    <submittedName>
        <fullName evidence="1">SMI1/KNR4 family protein</fullName>
    </submittedName>
</protein>
<dbReference type="EMBL" id="JBHSOC010000059">
    <property type="protein sequence ID" value="MFC5644984.1"/>
    <property type="molecule type" value="Genomic_DNA"/>
</dbReference>
<dbReference type="InterPro" id="IPR037883">
    <property type="entry name" value="Knr4/Smi1-like_sf"/>
</dbReference>
<organism evidence="1 2">
    <name type="scientific">Kitasatospora cinereorecta</name>
    <dbReference type="NCBI Taxonomy" id="285560"/>
    <lineage>
        <taxon>Bacteria</taxon>
        <taxon>Bacillati</taxon>
        <taxon>Actinomycetota</taxon>
        <taxon>Actinomycetes</taxon>
        <taxon>Kitasatosporales</taxon>
        <taxon>Streptomycetaceae</taxon>
        <taxon>Kitasatospora</taxon>
    </lineage>
</organism>
<keyword evidence="2" id="KW-1185">Reference proteome</keyword>
<proteinExistence type="predicted"/>
<evidence type="ECO:0000313" key="1">
    <source>
        <dbReference type="EMBL" id="MFC5644984.1"/>
    </source>
</evidence>
<accession>A0ABW0VJ29</accession>
<evidence type="ECO:0000313" key="2">
    <source>
        <dbReference type="Proteomes" id="UP001596066"/>
    </source>
</evidence>
<dbReference type="SUPFAM" id="SSF160631">
    <property type="entry name" value="SMI1/KNR4-like"/>
    <property type="match status" value="1"/>
</dbReference>
<name>A0ABW0VJ29_9ACTN</name>
<sequence>MRDYLGAVLDMIGPGRPDRPEQCDWAEVEDLLGVELPADFKQIAETYAPVTLNHHLTLTRPGTQFFNLAERLPLQIKGLEESDWDGAGVTFRGARPTFGGPDGLIPVASTDRREGAFLVRAANGERWHMAGMVLDGEFVEYEMGFSEWLYRYLVGEDMFGPRSGVFYRGPLMIEDLPKAPGEGTTKRRGPARTI</sequence>